<dbReference type="STRING" id="1318466.BN85407420"/>
<dbReference type="PANTHER" id="PTHR11104">
    <property type="entry name" value="AMINOGLYCOSIDE N3-ACETYLTRANSFERASE"/>
    <property type="match status" value="1"/>
</dbReference>
<dbReference type="GO" id="GO:0046677">
    <property type="term" value="P:response to antibiotic"/>
    <property type="evidence" value="ECO:0007669"/>
    <property type="project" value="UniProtKB-KW"/>
</dbReference>
<accession>U4KKM7</accession>
<dbReference type="RefSeq" id="WP_026658932.1">
    <property type="nucleotide sequence ID" value="NC_022538.1"/>
</dbReference>
<dbReference type="InterPro" id="IPR003679">
    <property type="entry name" value="Amioglycoside_AcTrfase"/>
</dbReference>
<dbReference type="SUPFAM" id="SSF110710">
    <property type="entry name" value="TTHA0583/YokD-like"/>
    <property type="match status" value="1"/>
</dbReference>
<name>U4KKM7_ALTPJ</name>
<gene>
    <name evidence="5" type="ORF">BN85407420</name>
</gene>
<comment type="catalytic activity">
    <reaction evidence="4">
        <text>a 2-deoxystreptamine antibiotic + acetyl-CoA = an N(3)-acetyl-2-deoxystreptamine antibiotic + CoA + H(+)</text>
        <dbReference type="Rhea" id="RHEA:12665"/>
        <dbReference type="ChEBI" id="CHEBI:15378"/>
        <dbReference type="ChEBI" id="CHEBI:57287"/>
        <dbReference type="ChEBI" id="CHEBI:57288"/>
        <dbReference type="ChEBI" id="CHEBI:57921"/>
        <dbReference type="ChEBI" id="CHEBI:77452"/>
        <dbReference type="EC" id="2.3.1.81"/>
    </reaction>
</comment>
<dbReference type="Proteomes" id="UP000032740">
    <property type="component" value="Chromosome"/>
</dbReference>
<evidence type="ECO:0000256" key="1">
    <source>
        <dbReference type="ARBA" id="ARBA00006383"/>
    </source>
</evidence>
<organism evidence="5 6">
    <name type="scientific">Alteracholeplasma palmae (strain ATCC 49389 / J233)</name>
    <name type="common">Acholeplasma palmae</name>
    <dbReference type="NCBI Taxonomy" id="1318466"/>
    <lineage>
        <taxon>Bacteria</taxon>
        <taxon>Bacillati</taxon>
        <taxon>Mycoplasmatota</taxon>
        <taxon>Mollicutes</taxon>
        <taxon>Acholeplasmatales</taxon>
        <taxon>Acholeplasmataceae</taxon>
        <taxon>Acholeplasma</taxon>
    </lineage>
</organism>
<keyword evidence="2 4" id="KW-0808">Transferase</keyword>
<dbReference type="InterPro" id="IPR028345">
    <property type="entry name" value="Antibiotic_NAT-like"/>
</dbReference>
<evidence type="ECO:0000256" key="3">
    <source>
        <dbReference type="ARBA" id="ARBA00023315"/>
    </source>
</evidence>
<dbReference type="AlphaFoldDB" id="U4KKM7"/>
<evidence type="ECO:0000256" key="2">
    <source>
        <dbReference type="ARBA" id="ARBA00022679"/>
    </source>
</evidence>
<dbReference type="PANTHER" id="PTHR11104:SF0">
    <property type="entry name" value="SPBETA PROPHAGE-DERIVED AMINOGLYCOSIDE N(3')-ACETYLTRANSFERASE-LIKE PROTEIN YOKD"/>
    <property type="match status" value="1"/>
</dbReference>
<dbReference type="Pfam" id="PF02522">
    <property type="entry name" value="Antibiotic_NAT"/>
    <property type="match status" value="1"/>
</dbReference>
<dbReference type="EMBL" id="FO681347">
    <property type="protein sequence ID" value="CCV64319.1"/>
    <property type="molecule type" value="Genomic_DNA"/>
</dbReference>
<protein>
    <recommendedName>
        <fullName evidence="4">Aminoglycoside N(3)-acetyltransferase</fullName>
        <ecNumber evidence="4">2.3.1.-</ecNumber>
    </recommendedName>
</protein>
<dbReference type="OrthoDB" id="7330654at2"/>
<keyword evidence="6" id="KW-1185">Reference proteome</keyword>
<evidence type="ECO:0000256" key="4">
    <source>
        <dbReference type="RuleBase" id="RU365031"/>
    </source>
</evidence>
<proteinExistence type="inferred from homology"/>
<dbReference type="HOGENOM" id="CLU_060091_0_0_14"/>
<dbReference type="EC" id="2.3.1.-" evidence="4"/>
<sequence length="251" mass="28788">MIEQLRQMGLKPTDTVLIHSSMKKINRDVNEVIDVLSSYFKEGLVLMPTHTWKQMNADYNYFDSKIEPSCVGLLTETFRKKEGVVRSLHPTHSMAGLGKNASKYLSNEEYSQTPTPAKGAWGRLGSADAKILLIGCDFIRNTFIHAVEEMMDVPNRFTAIPITFKIKTDHGIHVQKTYKHYNALYPHLSENFKKCEAYLIEKGIVKKGFFGDAEVLYMNAKELEEVIKKWLREDIDLFSDDLPLETHNIEL</sequence>
<evidence type="ECO:0000313" key="6">
    <source>
        <dbReference type="Proteomes" id="UP000032740"/>
    </source>
</evidence>
<keyword evidence="4" id="KW-0046">Antibiotic resistance</keyword>
<keyword evidence="3 4" id="KW-0012">Acyltransferase</keyword>
<dbReference type="KEGG" id="apal:BN85407420"/>
<reference evidence="5 6" key="1">
    <citation type="journal article" date="2013" name="J. Mol. Microbiol. Biotechnol.">
        <title>Analysis of the Complete Genomes of Acholeplasma brassicae , A. palmae and A. laidlawii and Their Comparison to the Obligate Parasites from ' Candidatus Phytoplasma'.</title>
        <authorList>
            <person name="Kube M."/>
            <person name="Siewert C."/>
            <person name="Migdoll A.M."/>
            <person name="Duduk B."/>
            <person name="Holz S."/>
            <person name="Rabus R."/>
            <person name="Seemuller E."/>
            <person name="Mitrovic J."/>
            <person name="Muller I."/>
            <person name="Buttner C."/>
            <person name="Reinhardt R."/>
        </authorList>
    </citation>
    <scope>NUCLEOTIDE SEQUENCE [LARGE SCALE GENOMIC DNA]</scope>
    <source>
        <strain evidence="5 6">J233</strain>
    </source>
</reference>
<dbReference type="GO" id="GO:0046353">
    <property type="term" value="F:aminoglycoside 3-N-acetyltransferase activity"/>
    <property type="evidence" value="ECO:0007669"/>
    <property type="project" value="UniProtKB-EC"/>
</dbReference>
<comment type="similarity">
    <text evidence="1 4">Belongs to the antibiotic N-acetyltransferase family.</text>
</comment>
<evidence type="ECO:0000313" key="5">
    <source>
        <dbReference type="EMBL" id="CCV64319.1"/>
    </source>
</evidence>